<dbReference type="Proteomes" id="UP000664169">
    <property type="component" value="Unassembled WGS sequence"/>
</dbReference>
<evidence type="ECO:0000313" key="5">
    <source>
        <dbReference type="EMBL" id="CAF9931502.1"/>
    </source>
</evidence>
<evidence type="ECO:0000313" key="6">
    <source>
        <dbReference type="Proteomes" id="UP000664169"/>
    </source>
</evidence>
<keyword evidence="2" id="KW-0597">Phosphoprotein</keyword>
<dbReference type="Pfam" id="PF23562">
    <property type="entry name" value="AMP-binding_C_3"/>
    <property type="match status" value="1"/>
</dbReference>
<feature type="domain" description="Thioester reductase (TE)" evidence="4">
    <location>
        <begin position="740"/>
        <end position="993"/>
    </location>
</feature>
<evidence type="ECO:0000259" key="4">
    <source>
        <dbReference type="Pfam" id="PF07993"/>
    </source>
</evidence>
<keyword evidence="6" id="KW-1185">Reference proteome</keyword>
<dbReference type="InterPro" id="IPR036291">
    <property type="entry name" value="NAD(P)-bd_dom_sf"/>
</dbReference>
<dbReference type="Pfam" id="PF00501">
    <property type="entry name" value="AMP-binding"/>
    <property type="match status" value="1"/>
</dbReference>
<dbReference type="InterPro" id="IPR051414">
    <property type="entry name" value="Adenylate-forming_Reductase"/>
</dbReference>
<dbReference type="InterPro" id="IPR000873">
    <property type="entry name" value="AMP-dep_synth/lig_dom"/>
</dbReference>
<dbReference type="Gene3D" id="3.40.50.720">
    <property type="entry name" value="NAD(P)-binding Rossmann-like Domain"/>
    <property type="match status" value="1"/>
</dbReference>
<dbReference type="InterPro" id="IPR042099">
    <property type="entry name" value="ANL_N_sf"/>
</dbReference>
<evidence type="ECO:0000256" key="2">
    <source>
        <dbReference type="ARBA" id="ARBA00022553"/>
    </source>
</evidence>
<reference evidence="5" key="1">
    <citation type="submission" date="2021-03" db="EMBL/GenBank/DDBJ databases">
        <authorList>
            <person name="Tagirdzhanova G."/>
        </authorList>
    </citation>
    <scope>NUCLEOTIDE SEQUENCE</scope>
</reference>
<evidence type="ECO:0000259" key="3">
    <source>
        <dbReference type="Pfam" id="PF00501"/>
    </source>
</evidence>
<accession>A0A8H3FYU2</accession>
<protein>
    <recommendedName>
        <fullName evidence="7">Carrier domain-containing protein</fullName>
    </recommendedName>
</protein>
<keyword evidence="1" id="KW-0596">Phosphopantetheine</keyword>
<feature type="domain" description="AMP-dependent synthetase/ligase" evidence="3">
    <location>
        <begin position="84"/>
        <end position="389"/>
    </location>
</feature>
<gene>
    <name evidence="5" type="ORF">GOMPHAMPRED_005926</name>
</gene>
<dbReference type="EMBL" id="CAJPDQ010000039">
    <property type="protein sequence ID" value="CAF9931502.1"/>
    <property type="molecule type" value="Genomic_DNA"/>
</dbReference>
<dbReference type="AlphaFoldDB" id="A0A8H3FYU2"/>
<dbReference type="PROSITE" id="PS00012">
    <property type="entry name" value="PHOSPHOPANTETHEINE"/>
    <property type="match status" value="1"/>
</dbReference>
<proteinExistence type="predicted"/>
<evidence type="ECO:0000256" key="1">
    <source>
        <dbReference type="ARBA" id="ARBA00022450"/>
    </source>
</evidence>
<organism evidence="5 6">
    <name type="scientific">Gomphillus americanus</name>
    <dbReference type="NCBI Taxonomy" id="1940652"/>
    <lineage>
        <taxon>Eukaryota</taxon>
        <taxon>Fungi</taxon>
        <taxon>Dikarya</taxon>
        <taxon>Ascomycota</taxon>
        <taxon>Pezizomycotina</taxon>
        <taxon>Lecanoromycetes</taxon>
        <taxon>OSLEUM clade</taxon>
        <taxon>Ostropomycetidae</taxon>
        <taxon>Ostropales</taxon>
        <taxon>Graphidaceae</taxon>
        <taxon>Gomphilloideae</taxon>
        <taxon>Gomphillus</taxon>
    </lineage>
</organism>
<comment type="caution">
    <text evidence="5">The sequence shown here is derived from an EMBL/GenBank/DDBJ whole genome shotgun (WGS) entry which is preliminary data.</text>
</comment>
<dbReference type="SUPFAM" id="SSF56801">
    <property type="entry name" value="Acetyl-CoA synthetase-like"/>
    <property type="match status" value="1"/>
</dbReference>
<dbReference type="InterPro" id="IPR006162">
    <property type="entry name" value="Ppantetheine_attach_site"/>
</dbReference>
<dbReference type="Pfam" id="PF07993">
    <property type="entry name" value="NAD_binding_4"/>
    <property type="match status" value="1"/>
</dbReference>
<sequence length="1137" mass="126432">MPSLENSPDLPPQRRCYFTCTLGEAQLFNNTLPPAPYNTINGFLDFLAQEYPNNIAVGCAQPHRREQSNESSGSKDWTVEALGFAELRTLSQNLSTHLASLLDDGGPARTTTVALYASSSLAYVLHLFAWLRLGCKVVLISTACNGNAVTHLLKTCGAMAVCYDARHGKVVDEALAVAEDGDSVRKIGLEYASLSYIRQLKIFVPDNSGLTVAKQEAADIVLYGHSSGTSTGLPKHIPITHQDEIGALPRYNQMRSYQRPDSTFSTTPIYTGGLADLWRSWSAGTALWIYAENEVPITAENILYYRSATETWIAKHQENASPIGYVSCVPFVTQLMAEQSDLLDWLQNMRMVGVGGAAMPTALGDMLVNKGVKLVSRFGSRECGFLLSSDREYANDREWQYLRHDDRVNAIAFKNWNGTDYELFVEETWPSLSPAIRGKLPFNSHDIFIPHGAIKNAWKYNGRSDVQITLTTGKKFDPAGIESALSASQWIKDAVVVGNDRSVPAAIIFTSIMAESLSDNERREKLLQAISEVNRECPTHARLRTNMVIFLPSDKASLIQKSSKGTVMRGKFEEDFADIIHQLYSEDQERLAGPMLDTLNEEELMQEISAIVRNESGMVFGEISPGFYEAGIDSIVSLQIRNQIRARLPIDLRGKVPLNVVYNTGNLQNLAILVQHLAYSHETSSRDEKEDSGKRRFEIDSLLERVRTDNELNCQSLTVPSEVGDDNEELVSANQVVLMTGATGFLGAHLLVELVADRTIHKVICLVRRNSKSQSQNGARERVIDAASSYGLEIPKECKKKVSYIYSILDKPDLGLESDFIRQVLPQVTHFVHAAWAVNFSLPLEAFDSQLHGLLNLYTHAKSSTAQRQHTRFVFISSTASVLEASSPISETPSRRHEDCSDGGYGKSKWAAETLLTELAHQNRQPEVFILRVGQLTANSSTGAWNLREAWPLMLDAGFNIIPKQDGKVVLPDLSEINANKLDWLPVDLAAKVVVELAFTDQTQDLNRRPAVFHVLCNSAYLQTWTDVNSWLSVPVAIDAQAGTENVKIQFVSPDQWLDLLEAEGEAWNKHPALSLIPLWRNGWKHVMGPRTIREFSTLHAESTSLTIKMANSSKGAMNGEAFLRMLKWLLLQSSWR</sequence>
<dbReference type="OrthoDB" id="429813at2759"/>
<dbReference type="PANTHER" id="PTHR43439">
    <property type="entry name" value="PHENYLACETATE-COENZYME A LIGASE"/>
    <property type="match status" value="1"/>
</dbReference>
<dbReference type="PANTHER" id="PTHR43439:SF2">
    <property type="entry name" value="ENZYME, PUTATIVE (JCVI)-RELATED"/>
    <property type="match status" value="1"/>
</dbReference>
<evidence type="ECO:0008006" key="7">
    <source>
        <dbReference type="Google" id="ProtNLM"/>
    </source>
</evidence>
<dbReference type="InterPro" id="IPR013120">
    <property type="entry name" value="FAR_NAD-bd"/>
</dbReference>
<name>A0A8H3FYU2_9LECA</name>
<dbReference type="Gene3D" id="3.40.50.12780">
    <property type="entry name" value="N-terminal domain of ligase-like"/>
    <property type="match status" value="1"/>
</dbReference>
<dbReference type="SUPFAM" id="SSF51735">
    <property type="entry name" value="NAD(P)-binding Rossmann-fold domains"/>
    <property type="match status" value="1"/>
</dbReference>